<keyword evidence="4" id="KW-1185">Reference proteome</keyword>
<dbReference type="EMBL" id="FTOQ01000012">
    <property type="protein sequence ID" value="SIT05311.1"/>
    <property type="molecule type" value="Genomic_DNA"/>
</dbReference>
<sequence>MTLQQEIRDYLARSDIKMRALALQAGLNPRAVQDILDLPGIRPDRRTLDALGEVMGVHLPTPVKQMTYARLIADLSRMTEDGKADRRNRVLASRVRKFLETAGWVAETEIVDRRRAVEKLATWSAATLGVSQGSFNTYKSDILTAISCHGGRNRPTGIRDVSGLYREIHDLITKSVFPDDLKLISGAFLTYLDQQAIQPADITTDVLKEYYLYRLAVSPKCEAKCKKHVMRISALCTRLASDPAFASFGFEEVAHPFPDGRNKHGVEADLFFGVLSEFDGSVSRWLKGETSRDGLSQEDFLTQLDAAEVMTPANPKKALLKKSTGGRRRSEEERQSAGFLLPNETWSEKTIKNRRYQLIAGAKALYAARGYLIEDLTEYTDPDVVENVLDALSSGNSDDEFPSGYVETVGKTLKKLARDYVGRSADDVNAIADHIKEHAIGEAGISRRNKARLRQIIGDRQQCLIDLSDILIGEVNSTLAAKARKRPGVTRADALGAEEVRDIMCAVASDILLARAPRRANVTGIRLSWISWMGSTARIVVPNIEVKGRDSDDPDLHIPLDEYGSGRLKVFLDKARPKALRLGDEDNPYLFPAQGDRSTKQQPYSGLLERLSRHTKRLVGLKMNPHLYRHFLGWLWLKEDPDRLPDVQRLLGHKRLETTLAHYAEIDEDLALDRWSKYLADRKSRERKSGKKTRKTE</sequence>
<evidence type="ECO:0000313" key="3">
    <source>
        <dbReference type="EMBL" id="SIT05311.1"/>
    </source>
</evidence>
<feature type="domain" description="Tyr recombinase" evidence="2">
    <location>
        <begin position="482"/>
        <end position="676"/>
    </location>
</feature>
<name>A0A1N7P3Z5_9RHOB</name>
<organism evidence="3 4">
    <name type="scientific">Roseivivax lentus</name>
    <dbReference type="NCBI Taxonomy" id="633194"/>
    <lineage>
        <taxon>Bacteria</taxon>
        <taxon>Pseudomonadati</taxon>
        <taxon>Pseudomonadota</taxon>
        <taxon>Alphaproteobacteria</taxon>
        <taxon>Rhodobacterales</taxon>
        <taxon>Roseobacteraceae</taxon>
        <taxon>Roseivivax</taxon>
    </lineage>
</organism>
<dbReference type="GO" id="GO:0006310">
    <property type="term" value="P:DNA recombination"/>
    <property type="evidence" value="ECO:0007669"/>
    <property type="project" value="UniProtKB-KW"/>
</dbReference>
<reference evidence="4" key="1">
    <citation type="submission" date="2017-01" db="EMBL/GenBank/DDBJ databases">
        <authorList>
            <person name="Varghese N."/>
            <person name="Submissions S."/>
        </authorList>
    </citation>
    <scope>NUCLEOTIDE SEQUENCE [LARGE SCALE GENOMIC DNA]</scope>
    <source>
        <strain evidence="4">DSM 29430</strain>
    </source>
</reference>
<protein>
    <submittedName>
        <fullName evidence="3">Phage integrase family protein</fullName>
    </submittedName>
</protein>
<dbReference type="GO" id="GO:0003677">
    <property type="term" value="F:DNA binding"/>
    <property type="evidence" value="ECO:0007669"/>
    <property type="project" value="InterPro"/>
</dbReference>
<dbReference type="InterPro" id="IPR002104">
    <property type="entry name" value="Integrase_catalytic"/>
</dbReference>
<dbReference type="Gene3D" id="1.10.443.10">
    <property type="entry name" value="Intergrase catalytic core"/>
    <property type="match status" value="1"/>
</dbReference>
<dbReference type="Proteomes" id="UP000186684">
    <property type="component" value="Unassembled WGS sequence"/>
</dbReference>
<evidence type="ECO:0000259" key="2">
    <source>
        <dbReference type="PROSITE" id="PS51898"/>
    </source>
</evidence>
<dbReference type="PROSITE" id="PS51898">
    <property type="entry name" value="TYR_RECOMBINASE"/>
    <property type="match status" value="1"/>
</dbReference>
<dbReference type="PROSITE" id="PS50096">
    <property type="entry name" value="IQ"/>
    <property type="match status" value="1"/>
</dbReference>
<evidence type="ECO:0000313" key="4">
    <source>
        <dbReference type="Proteomes" id="UP000186684"/>
    </source>
</evidence>
<dbReference type="STRING" id="633194.SAMN05421759_11275"/>
<evidence type="ECO:0000256" key="1">
    <source>
        <dbReference type="ARBA" id="ARBA00023172"/>
    </source>
</evidence>
<dbReference type="GO" id="GO:0015074">
    <property type="term" value="P:DNA integration"/>
    <property type="evidence" value="ECO:0007669"/>
    <property type="project" value="InterPro"/>
</dbReference>
<dbReference type="RefSeq" id="WP_076449609.1">
    <property type="nucleotide sequence ID" value="NZ_FTOQ01000012.1"/>
</dbReference>
<dbReference type="OrthoDB" id="9803188at2"/>
<gene>
    <name evidence="3" type="ORF">SAMN05421759_11275</name>
</gene>
<dbReference type="Pfam" id="PF00589">
    <property type="entry name" value="Phage_integrase"/>
    <property type="match status" value="1"/>
</dbReference>
<dbReference type="InterPro" id="IPR011010">
    <property type="entry name" value="DNA_brk_join_enz"/>
</dbReference>
<keyword evidence="1" id="KW-0233">DNA recombination</keyword>
<dbReference type="InterPro" id="IPR013762">
    <property type="entry name" value="Integrase-like_cat_sf"/>
</dbReference>
<proteinExistence type="predicted"/>
<dbReference type="SUPFAM" id="SSF56349">
    <property type="entry name" value="DNA breaking-rejoining enzymes"/>
    <property type="match status" value="1"/>
</dbReference>
<dbReference type="AlphaFoldDB" id="A0A1N7P3Z5"/>
<accession>A0A1N7P3Z5</accession>